<evidence type="ECO:0000256" key="5">
    <source>
        <dbReference type="PROSITE-ProRule" id="PRU00108"/>
    </source>
</evidence>
<dbReference type="EMBL" id="KT984260">
    <property type="protein sequence ID" value="ALR88657.1"/>
    <property type="molecule type" value="mRNA"/>
</dbReference>
<feature type="compositionally biased region" description="Basic and acidic residues" evidence="7">
    <location>
        <begin position="109"/>
        <end position="124"/>
    </location>
</feature>
<reference evidence="9" key="1">
    <citation type="journal article" date="2015" name="Nature">
        <title>Hemichordate genomes and deuterostome origins.</title>
        <authorList>
            <person name="Simakov O."/>
            <person name="Kawashima T."/>
            <person name="Marletaz F."/>
            <person name="Jenkins J."/>
            <person name="Koyanagi R."/>
            <person name="Mitros T."/>
            <person name="Hisata K."/>
            <person name="Bredeson J."/>
            <person name="Shoguchi E."/>
            <person name="Gyoja F."/>
            <person name="Yue J.X."/>
            <person name="Chen Y.C."/>
            <person name="Freeman R.M.Jr."/>
            <person name="Sasaki A."/>
            <person name="Hikosaka-Katayama T."/>
            <person name="Sato A."/>
            <person name="Fujie M."/>
            <person name="Baughman K.W."/>
            <person name="Levine J."/>
            <person name="Gonzalez P."/>
            <person name="Cameron C."/>
            <person name="Fritzenwanker J.H."/>
            <person name="Pani A.M."/>
            <person name="Goto H."/>
            <person name="Kanda M."/>
            <person name="Arakaki N."/>
            <person name="Yamasaki S."/>
            <person name="Qu J."/>
            <person name="Cree A."/>
            <person name="Ding Y."/>
            <person name="Dinh H.H."/>
            <person name="Dugan S."/>
            <person name="Holder M."/>
            <person name="Jhangiani S.N."/>
            <person name="Kovar C.L."/>
            <person name="Lee S.L."/>
            <person name="Lewis L.R."/>
            <person name="Morton D."/>
            <person name="Nazareth L.V."/>
            <person name="Okwuonu G."/>
            <person name="Santibanez J."/>
            <person name="Chen R."/>
            <person name="Richards S."/>
            <person name="Muzny D.M."/>
            <person name="Gillis A."/>
            <person name="Peshkin L."/>
            <person name="Wu M."/>
            <person name="Humphreys T."/>
            <person name="Su Y.H."/>
            <person name="Putnam N.H."/>
            <person name="Schmutz J."/>
            <person name="Fujiyama A."/>
            <person name="Yu J.K."/>
            <person name="Tagawa K."/>
            <person name="Worley K.C."/>
            <person name="Gibbs R.A."/>
            <person name="Kirschner M.W."/>
            <person name="Lowe C.J."/>
            <person name="Satoh N."/>
            <person name="Rokhsar D.S."/>
            <person name="Gerhart J."/>
        </authorList>
    </citation>
    <scope>NUCLEOTIDE SEQUENCE</scope>
</reference>
<feature type="compositionally biased region" description="Polar residues" evidence="7">
    <location>
        <begin position="125"/>
        <end position="144"/>
    </location>
</feature>
<dbReference type="RefSeq" id="XP_006824470.1">
    <property type="nucleotide sequence ID" value="XM_006824407.1"/>
</dbReference>
<dbReference type="InterPro" id="IPR001356">
    <property type="entry name" value="HD"/>
</dbReference>
<protein>
    <submittedName>
        <fullName evidence="11">Homeobox protein GBX-1-like</fullName>
    </submittedName>
    <submittedName>
        <fullName evidence="9">Homeobox protein nkx7-like mw</fullName>
    </submittedName>
</protein>
<dbReference type="PRINTS" id="PR00024">
    <property type="entry name" value="HOMEOBOX"/>
</dbReference>
<evidence type="ECO:0000256" key="7">
    <source>
        <dbReference type="SAM" id="MobiDB-lite"/>
    </source>
</evidence>
<feature type="compositionally biased region" description="Basic and acidic residues" evidence="7">
    <location>
        <begin position="300"/>
        <end position="335"/>
    </location>
</feature>
<dbReference type="KEGG" id="sko:102804764"/>
<dbReference type="PANTHER" id="PTHR24340">
    <property type="entry name" value="HOMEOBOX PROTEIN NKX"/>
    <property type="match status" value="1"/>
</dbReference>
<evidence type="ECO:0000256" key="4">
    <source>
        <dbReference type="ARBA" id="ARBA00023242"/>
    </source>
</evidence>
<keyword evidence="10" id="KW-1185">Reference proteome</keyword>
<feature type="compositionally biased region" description="Polar residues" evidence="7">
    <location>
        <begin position="352"/>
        <end position="370"/>
    </location>
</feature>
<dbReference type="Gene3D" id="1.10.10.60">
    <property type="entry name" value="Homeodomain-like"/>
    <property type="match status" value="1"/>
</dbReference>
<dbReference type="InterPro" id="IPR017970">
    <property type="entry name" value="Homeobox_CS"/>
</dbReference>
<proteinExistence type="evidence at transcript level"/>
<dbReference type="InterPro" id="IPR009057">
    <property type="entry name" value="Homeodomain-like_sf"/>
</dbReference>
<keyword evidence="2 5" id="KW-0238">DNA-binding</keyword>
<dbReference type="InterPro" id="IPR050394">
    <property type="entry name" value="Homeobox_NK-like"/>
</dbReference>
<gene>
    <name evidence="11" type="primary">LOC102804764</name>
</gene>
<feature type="compositionally biased region" description="Polar residues" evidence="7">
    <location>
        <begin position="153"/>
        <end position="164"/>
    </location>
</feature>
<dbReference type="GO" id="GO:0030154">
    <property type="term" value="P:cell differentiation"/>
    <property type="evidence" value="ECO:0007669"/>
    <property type="project" value="TreeGrafter"/>
</dbReference>
<dbReference type="InterPro" id="IPR020479">
    <property type="entry name" value="HD_metazoa"/>
</dbReference>
<dbReference type="PROSITE" id="PS00027">
    <property type="entry name" value="HOMEOBOX_1"/>
    <property type="match status" value="1"/>
</dbReference>
<evidence type="ECO:0000256" key="1">
    <source>
        <dbReference type="ARBA" id="ARBA00004123"/>
    </source>
</evidence>
<dbReference type="PANTHER" id="PTHR24340:SF70">
    <property type="entry name" value="NK7.1, ISOFORM A"/>
    <property type="match status" value="1"/>
</dbReference>
<keyword evidence="3 5" id="KW-0371">Homeobox</keyword>
<dbReference type="AlphaFoldDB" id="A0A0U2STK6"/>
<evidence type="ECO:0000313" key="9">
    <source>
        <dbReference type="EMBL" id="ALR88657.1"/>
    </source>
</evidence>
<feature type="region of interest" description="Disordered" evidence="7">
    <location>
        <begin position="82"/>
        <end position="198"/>
    </location>
</feature>
<accession>A0A0U2STK6</accession>
<dbReference type="OrthoDB" id="6159439at2759"/>
<organism evidence="9">
    <name type="scientific">Saccoglossus kowalevskii</name>
    <name type="common">Acorn worm</name>
    <dbReference type="NCBI Taxonomy" id="10224"/>
    <lineage>
        <taxon>Eukaryota</taxon>
        <taxon>Metazoa</taxon>
        <taxon>Hemichordata</taxon>
        <taxon>Enteropneusta</taxon>
        <taxon>Harrimaniidae</taxon>
        <taxon>Saccoglossus</taxon>
    </lineage>
</organism>
<dbReference type="PROSITE" id="PS50071">
    <property type="entry name" value="HOMEOBOX_2"/>
    <property type="match status" value="1"/>
</dbReference>
<feature type="DNA-binding region" description="Homeobox" evidence="5">
    <location>
        <begin position="194"/>
        <end position="253"/>
    </location>
</feature>
<dbReference type="Pfam" id="PF00046">
    <property type="entry name" value="Homeodomain"/>
    <property type="match status" value="1"/>
</dbReference>
<reference evidence="11" key="2">
    <citation type="submission" date="2025-05" db="UniProtKB">
        <authorList>
            <consortium name="RefSeq"/>
        </authorList>
    </citation>
    <scope>IDENTIFICATION</scope>
    <source>
        <tissue evidence="11">Testes</tissue>
    </source>
</reference>
<evidence type="ECO:0000313" key="10">
    <source>
        <dbReference type="Proteomes" id="UP000694865"/>
    </source>
</evidence>
<dbReference type="Proteomes" id="UP000694865">
    <property type="component" value="Unplaced"/>
</dbReference>
<dbReference type="SMART" id="SM00389">
    <property type="entry name" value="HOX"/>
    <property type="match status" value="1"/>
</dbReference>
<sequence>MQEPTAIDCLRIVATANCSDTCVVQADWWHMMHEAAMETNGVIKHFPSIVAIGTWHPHIYEQPPKRPTPYYIANILGNEEAVRTPKEKTSLTTKHRHQEPAPTLPLDGVSEKKRTTDNGERDITETVSDISANILDCSTGSETSGGDRETDEGSVTTNADQDNNGDGKLTKGNKRKSGNSDDTSDDKEGSEKKKKKARTTFTGRQIFELERQFEVKKYLSASERAEMASLLNVTDTQVKIWFQNRRTKWKKQDGISNSEAAEHKIGGPKHIDTIKQRQAEQLKKEGNCPNNGEGELECNGTDKKNVESHVRQDNNEKTDIGERTIVECNGNERFDSSNNDSSECSSDDDTGEVNQTTPSVIISTANPDNSRQNRDNNL</sequence>
<evidence type="ECO:0000313" key="11">
    <source>
        <dbReference type="RefSeq" id="XP_006824470.1"/>
    </source>
</evidence>
<name>A0A0U2STK6_SACKO</name>
<evidence type="ECO:0000259" key="8">
    <source>
        <dbReference type="PROSITE" id="PS50071"/>
    </source>
</evidence>
<dbReference type="SUPFAM" id="SSF46689">
    <property type="entry name" value="Homeodomain-like"/>
    <property type="match status" value="1"/>
</dbReference>
<dbReference type="CDD" id="cd00086">
    <property type="entry name" value="homeodomain"/>
    <property type="match status" value="1"/>
</dbReference>
<dbReference type="GO" id="GO:0005634">
    <property type="term" value="C:nucleus"/>
    <property type="evidence" value="ECO:0007669"/>
    <property type="project" value="UniProtKB-SubCell"/>
</dbReference>
<dbReference type="GeneID" id="102804764"/>
<keyword evidence="4 5" id="KW-0539">Nucleus</keyword>
<feature type="region of interest" description="Disordered" evidence="7">
    <location>
        <begin position="283"/>
        <end position="378"/>
    </location>
</feature>
<dbReference type="GO" id="GO:0000981">
    <property type="term" value="F:DNA-binding transcription factor activity, RNA polymerase II-specific"/>
    <property type="evidence" value="ECO:0007669"/>
    <property type="project" value="InterPro"/>
</dbReference>
<evidence type="ECO:0000256" key="2">
    <source>
        <dbReference type="ARBA" id="ARBA00023125"/>
    </source>
</evidence>
<dbReference type="GO" id="GO:0000978">
    <property type="term" value="F:RNA polymerase II cis-regulatory region sequence-specific DNA binding"/>
    <property type="evidence" value="ECO:0007669"/>
    <property type="project" value="TreeGrafter"/>
</dbReference>
<comment type="subcellular location">
    <subcellularLocation>
        <location evidence="1 5 6">Nucleus</location>
    </subcellularLocation>
</comment>
<evidence type="ECO:0000256" key="3">
    <source>
        <dbReference type="ARBA" id="ARBA00023155"/>
    </source>
</evidence>
<feature type="domain" description="Homeobox" evidence="8">
    <location>
        <begin position="192"/>
        <end position="252"/>
    </location>
</feature>
<evidence type="ECO:0000256" key="6">
    <source>
        <dbReference type="RuleBase" id="RU000682"/>
    </source>
</evidence>